<feature type="region of interest" description="Disordered" evidence="1">
    <location>
        <begin position="80"/>
        <end position="101"/>
    </location>
</feature>
<protein>
    <submittedName>
        <fullName evidence="2">Uncharacterized protein</fullName>
    </submittedName>
</protein>
<feature type="compositionally biased region" description="Basic residues" evidence="1">
    <location>
        <begin position="468"/>
        <end position="479"/>
    </location>
</feature>
<feature type="region of interest" description="Disordered" evidence="1">
    <location>
        <begin position="278"/>
        <end position="361"/>
    </location>
</feature>
<dbReference type="EnsemblMetazoa" id="CJA17897.1">
    <property type="protein sequence ID" value="CJA17897.1"/>
    <property type="gene ID" value="WBGene00137100"/>
</dbReference>
<evidence type="ECO:0000313" key="2">
    <source>
        <dbReference type="EnsemblMetazoa" id="CJA17897.1"/>
    </source>
</evidence>
<sequence length="674" mass="76400">MVTDLLKNCVNRKSHLEKILFAYHNLHQLDPCYSELAHKAFISKDPLALWNYENETILNSREVDDMMNMQSTSYANYSQSAQQFHVQPPAPAPSPSSGYCSGSLVDSLDSPSYQRAPPSAMPPSRGMAQNYPNMAHPTYSQPKMAPQQSIPAHLPHPQYINHNQPQIAQHFATPPNFEYLISQQNVQQSHYTTPPSTSQPILPNFSVPPPPNGVVIAQNQSSTPVMTESMTPQLSTPSVVSFGPESEDNYQDLVFDVNGCAYKRVIITSTCLMPLHANQSSSSSSYSFSSRQSDMTYSDRSESLPRYFDEGPSEGNEDNYELDEEDNDETYRADDYNVDDSTPKMKKTTSNEKSQEVTPTGKIENNVVSVDTESMRVGFSSSIETPDPEPDILKSKRPSTPISEVLKYVCSGSVVEDQWKEVTRKNKSYPPLKPTKNAFVLEKPLPSPPSNDSSAVLDEDKENEEPKRNRKKKMSKKEKRILAAEKAKRLETDDFLLEEAYRARKEYDARAESTDSGVSSLVNKEKKKFRPKAKMIVESVSVSTLPLPQMNPHILHAVKSAILKRAESLRKNGRATTSENPIRQEYLQKVTEYERNKKFDKKETFNVKTFIKSRIQAFREIPRPQSFSRITIYEQIYAGLPRVFMPELCFLKSLASDPNETQFDTYEEVFFNMF</sequence>
<evidence type="ECO:0000256" key="1">
    <source>
        <dbReference type="SAM" id="MobiDB-lite"/>
    </source>
</evidence>
<proteinExistence type="predicted"/>
<feature type="compositionally biased region" description="Low complexity" evidence="1">
    <location>
        <begin position="280"/>
        <end position="293"/>
    </location>
</feature>
<organism evidence="2 3">
    <name type="scientific">Caenorhabditis japonica</name>
    <dbReference type="NCBI Taxonomy" id="281687"/>
    <lineage>
        <taxon>Eukaryota</taxon>
        <taxon>Metazoa</taxon>
        <taxon>Ecdysozoa</taxon>
        <taxon>Nematoda</taxon>
        <taxon>Chromadorea</taxon>
        <taxon>Rhabditida</taxon>
        <taxon>Rhabditina</taxon>
        <taxon>Rhabditomorpha</taxon>
        <taxon>Rhabditoidea</taxon>
        <taxon>Rhabditidae</taxon>
        <taxon>Peloderinae</taxon>
        <taxon>Caenorhabditis</taxon>
    </lineage>
</organism>
<evidence type="ECO:0000313" key="3">
    <source>
        <dbReference type="Proteomes" id="UP000005237"/>
    </source>
</evidence>
<dbReference type="Proteomes" id="UP000005237">
    <property type="component" value="Unassembled WGS sequence"/>
</dbReference>
<accession>A0A8R1E137</accession>
<feature type="region of interest" description="Disordered" evidence="1">
    <location>
        <begin position="426"/>
        <end position="480"/>
    </location>
</feature>
<name>A0A8R1E137_CAEJA</name>
<keyword evidence="3" id="KW-1185">Reference proteome</keyword>
<dbReference type="AlphaFoldDB" id="A0A8R1E137"/>
<reference evidence="2" key="2">
    <citation type="submission" date="2022-06" db="UniProtKB">
        <authorList>
            <consortium name="EnsemblMetazoa"/>
        </authorList>
    </citation>
    <scope>IDENTIFICATION</scope>
    <source>
        <strain evidence="2">DF5081</strain>
    </source>
</reference>
<feature type="compositionally biased region" description="Basic and acidic residues" evidence="1">
    <location>
        <begin position="297"/>
        <end position="309"/>
    </location>
</feature>
<feature type="compositionally biased region" description="Acidic residues" evidence="1">
    <location>
        <begin position="311"/>
        <end position="328"/>
    </location>
</feature>
<reference evidence="3" key="1">
    <citation type="submission" date="2010-08" db="EMBL/GenBank/DDBJ databases">
        <authorList>
            <consortium name="Caenorhabditis japonica Sequencing Consortium"/>
            <person name="Wilson R.K."/>
        </authorList>
    </citation>
    <scope>NUCLEOTIDE SEQUENCE [LARGE SCALE GENOMIC DNA]</scope>
    <source>
        <strain evidence="3">DF5081</strain>
    </source>
</reference>